<keyword evidence="1" id="KW-0472">Membrane</keyword>
<reference evidence="2 3" key="1">
    <citation type="journal article" date="2018" name="Mol. Biol. Evol.">
        <title>Broad Genomic Sampling Reveals a Smut Pathogenic Ancestry of the Fungal Clade Ustilaginomycotina.</title>
        <authorList>
            <person name="Kijpornyongpan T."/>
            <person name="Mondo S.J."/>
            <person name="Barry K."/>
            <person name="Sandor L."/>
            <person name="Lee J."/>
            <person name="Lipzen A."/>
            <person name="Pangilinan J."/>
            <person name="LaButti K."/>
            <person name="Hainaut M."/>
            <person name="Henrissat B."/>
            <person name="Grigoriev I.V."/>
            <person name="Spatafora J.W."/>
            <person name="Aime M.C."/>
        </authorList>
    </citation>
    <scope>NUCLEOTIDE SEQUENCE [LARGE SCALE GENOMIC DNA]</scope>
    <source>
        <strain evidence="2 3">MCA 4718</strain>
    </source>
</reference>
<dbReference type="GeneID" id="37016360"/>
<feature type="transmembrane region" description="Helical" evidence="1">
    <location>
        <begin position="20"/>
        <end position="44"/>
    </location>
</feature>
<keyword evidence="3" id="KW-1185">Reference proteome</keyword>
<accession>A0A316TZH5</accession>
<organism evidence="2 3">
    <name type="scientific">Pseudomicrostroma glucosiphilum</name>
    <dbReference type="NCBI Taxonomy" id="1684307"/>
    <lineage>
        <taxon>Eukaryota</taxon>
        <taxon>Fungi</taxon>
        <taxon>Dikarya</taxon>
        <taxon>Basidiomycota</taxon>
        <taxon>Ustilaginomycotina</taxon>
        <taxon>Exobasidiomycetes</taxon>
        <taxon>Microstromatales</taxon>
        <taxon>Microstromatales incertae sedis</taxon>
        <taxon>Pseudomicrostroma</taxon>
    </lineage>
</organism>
<evidence type="ECO:0000313" key="2">
    <source>
        <dbReference type="EMBL" id="PWN17673.1"/>
    </source>
</evidence>
<evidence type="ECO:0000256" key="1">
    <source>
        <dbReference type="SAM" id="Phobius"/>
    </source>
</evidence>
<keyword evidence="1" id="KW-1133">Transmembrane helix</keyword>
<proteinExistence type="predicted"/>
<gene>
    <name evidence="2" type="ORF">BCV69DRAFT_301950</name>
</gene>
<sequence>MALNDKTILHYHFVSSKPPLHTISAIMRLILAATLIGNASTLVYNDQVKVRPCLTFSRIKHTARWQPSLLFPCPLATSMGAIQTRLPSLCLITTLCRHLTGLHPPTPCAGSVPIHTALYFTHPSRLPRYEQQFRHIIVIAFRVF</sequence>
<evidence type="ECO:0000313" key="3">
    <source>
        <dbReference type="Proteomes" id="UP000245942"/>
    </source>
</evidence>
<name>A0A316TZH5_9BASI</name>
<dbReference type="AlphaFoldDB" id="A0A316TZH5"/>
<dbReference type="Proteomes" id="UP000245942">
    <property type="component" value="Unassembled WGS sequence"/>
</dbReference>
<dbReference type="RefSeq" id="XP_025344833.1">
    <property type="nucleotide sequence ID" value="XM_025494626.1"/>
</dbReference>
<dbReference type="EMBL" id="KZ819343">
    <property type="protein sequence ID" value="PWN17673.1"/>
    <property type="molecule type" value="Genomic_DNA"/>
</dbReference>
<protein>
    <submittedName>
        <fullName evidence="2">Uncharacterized protein</fullName>
    </submittedName>
</protein>
<keyword evidence="1" id="KW-0812">Transmembrane</keyword>